<dbReference type="InParanoid" id="A0A059BHZ4"/>
<dbReference type="InterPro" id="IPR036163">
    <property type="entry name" value="HMA_dom_sf"/>
</dbReference>
<protein>
    <recommendedName>
        <fullName evidence="2">HMA domain-containing protein</fullName>
    </recommendedName>
</protein>
<dbReference type="PANTHER" id="PTHR22814:SF304">
    <property type="entry name" value="HEAVY METAL TRANSPORT_DETOXIFICATION SUPERFAMILY PROTEIN"/>
    <property type="match status" value="1"/>
</dbReference>
<feature type="domain" description="HMA" evidence="2">
    <location>
        <begin position="2"/>
        <end position="65"/>
    </location>
</feature>
<evidence type="ECO:0000256" key="1">
    <source>
        <dbReference type="ARBA" id="ARBA00022723"/>
    </source>
</evidence>
<accession>A0A059BHZ4</accession>
<dbReference type="Gene3D" id="3.30.70.100">
    <property type="match status" value="1"/>
</dbReference>
<dbReference type="GO" id="GO:0046872">
    <property type="term" value="F:metal ion binding"/>
    <property type="evidence" value="ECO:0007669"/>
    <property type="project" value="UniProtKB-KW"/>
</dbReference>
<dbReference type="AlphaFoldDB" id="A0A059BHZ4"/>
<dbReference type="EMBL" id="KK198759">
    <property type="protein sequence ID" value="KCW65733.1"/>
    <property type="molecule type" value="Genomic_DNA"/>
</dbReference>
<sequence>MTNVVELKVGLHCEECIKKILKAIKKMEDVDTYDVDVELNKVTVTGNVTSEAVIRALNKIGKQASRWGSDDQTT</sequence>
<dbReference type="PANTHER" id="PTHR22814">
    <property type="entry name" value="COPPER TRANSPORT PROTEIN ATOX1-RELATED"/>
    <property type="match status" value="1"/>
</dbReference>
<organism evidence="3">
    <name type="scientific">Eucalyptus grandis</name>
    <name type="common">Flooded gum</name>
    <dbReference type="NCBI Taxonomy" id="71139"/>
    <lineage>
        <taxon>Eukaryota</taxon>
        <taxon>Viridiplantae</taxon>
        <taxon>Streptophyta</taxon>
        <taxon>Embryophyta</taxon>
        <taxon>Tracheophyta</taxon>
        <taxon>Spermatophyta</taxon>
        <taxon>Magnoliopsida</taxon>
        <taxon>eudicotyledons</taxon>
        <taxon>Gunneridae</taxon>
        <taxon>Pentapetalae</taxon>
        <taxon>rosids</taxon>
        <taxon>malvids</taxon>
        <taxon>Myrtales</taxon>
        <taxon>Myrtaceae</taxon>
        <taxon>Myrtoideae</taxon>
        <taxon>Eucalypteae</taxon>
        <taxon>Eucalyptus</taxon>
    </lineage>
</organism>
<dbReference type="OrthoDB" id="689350at2759"/>
<gene>
    <name evidence="3" type="ORF">EUGRSUZ_G03105</name>
</gene>
<dbReference type="OMA" id="CEDCQRK"/>
<keyword evidence="1" id="KW-0479">Metal-binding</keyword>
<reference evidence="3" key="1">
    <citation type="submission" date="2013-07" db="EMBL/GenBank/DDBJ databases">
        <title>The genome of Eucalyptus grandis.</title>
        <authorList>
            <person name="Schmutz J."/>
            <person name="Hayes R."/>
            <person name="Myburg A."/>
            <person name="Tuskan G."/>
            <person name="Grattapaglia D."/>
            <person name="Rokhsar D.S."/>
        </authorList>
    </citation>
    <scope>NUCLEOTIDE SEQUENCE</scope>
    <source>
        <tissue evidence="3">Leaf extractions</tissue>
    </source>
</reference>
<dbReference type="Gramene" id="KCW65733">
    <property type="protein sequence ID" value="KCW65733"/>
    <property type="gene ID" value="EUGRSUZ_G03105"/>
</dbReference>
<dbReference type="Pfam" id="PF00403">
    <property type="entry name" value="HMA"/>
    <property type="match status" value="1"/>
</dbReference>
<proteinExistence type="predicted"/>
<dbReference type="SUPFAM" id="SSF55008">
    <property type="entry name" value="HMA, heavy metal-associated domain"/>
    <property type="match status" value="1"/>
</dbReference>
<evidence type="ECO:0000259" key="2">
    <source>
        <dbReference type="PROSITE" id="PS50846"/>
    </source>
</evidence>
<dbReference type="STRING" id="71139.A0A059BHZ4"/>
<dbReference type="PROSITE" id="PS50846">
    <property type="entry name" value="HMA_2"/>
    <property type="match status" value="1"/>
</dbReference>
<dbReference type="KEGG" id="egr:104454431"/>
<evidence type="ECO:0000313" key="3">
    <source>
        <dbReference type="EMBL" id="KCW65733.1"/>
    </source>
</evidence>
<dbReference type="FunCoup" id="A0A059BHZ4">
    <property type="interactions" value="211"/>
</dbReference>
<dbReference type="SMR" id="A0A059BHZ4"/>
<name>A0A059BHZ4_EUCGR</name>
<dbReference type="CDD" id="cd00371">
    <property type="entry name" value="HMA"/>
    <property type="match status" value="1"/>
</dbReference>
<dbReference type="eggNOG" id="KOG1603">
    <property type="taxonomic scope" value="Eukaryota"/>
</dbReference>
<dbReference type="InterPro" id="IPR006121">
    <property type="entry name" value="HMA_dom"/>
</dbReference>